<dbReference type="PANTHER" id="PTHR33990">
    <property type="entry name" value="PROTEIN YJDN-RELATED"/>
    <property type="match status" value="1"/>
</dbReference>
<dbReference type="Gene3D" id="3.10.180.10">
    <property type="entry name" value="2,3-Dihydroxybiphenyl 1,2-Dioxygenase, domain 1"/>
    <property type="match status" value="1"/>
</dbReference>
<evidence type="ECO:0000259" key="1">
    <source>
        <dbReference type="Pfam" id="PF00903"/>
    </source>
</evidence>
<dbReference type="PANTHER" id="PTHR33990:SF1">
    <property type="entry name" value="PROTEIN YJDN"/>
    <property type="match status" value="1"/>
</dbReference>
<dbReference type="InterPro" id="IPR028973">
    <property type="entry name" value="PhnB-like"/>
</dbReference>
<protein>
    <submittedName>
        <fullName evidence="2">VOC family protein</fullName>
    </submittedName>
</protein>
<organism evidence="2">
    <name type="scientific">Gulosibacter sediminis</name>
    <dbReference type="NCBI Taxonomy" id="1729695"/>
    <lineage>
        <taxon>Bacteria</taxon>
        <taxon>Bacillati</taxon>
        <taxon>Actinomycetota</taxon>
        <taxon>Actinomycetes</taxon>
        <taxon>Micrococcales</taxon>
        <taxon>Microbacteriaceae</taxon>
        <taxon>Gulosibacter</taxon>
    </lineage>
</organism>
<gene>
    <name evidence="2" type="ORF">M3M28_06370</name>
</gene>
<sequence length="143" mass="15865">MATGLHPYLNFPGNTREVMEFYGQVFGVEPRLSTFGEFNAVPADSEHADKVMHSSLEVTDLIQLFAADHLEGMAPYEFQPGNNINLALMGDEEDRIRGYFDGLAEGGNVIMPLERQVWGDLYGALIDKFGISWMFNIGQSEGA</sequence>
<proteinExistence type="predicted"/>
<feature type="domain" description="Glyoxalase/fosfomycin resistance/dioxygenase" evidence="1">
    <location>
        <begin position="11"/>
        <end position="135"/>
    </location>
</feature>
<accession>A0ABY4MUJ6</accession>
<reference evidence="2" key="1">
    <citation type="submission" date="2022-05" db="EMBL/GenBank/DDBJ databases">
        <title>Complete genome sequence of toluene-degrading Gulosibacter sediminis strain ACHW.36C.</title>
        <authorList>
            <person name="Wai A.C."/>
            <person name="Lai G.K."/>
            <person name="Griffin S.D."/>
            <person name="Leung F.C."/>
        </authorList>
    </citation>
    <scope>NUCLEOTIDE SEQUENCE [LARGE SCALE GENOMIC DNA]</scope>
    <source>
        <strain evidence="2">ACHW.36C</strain>
    </source>
</reference>
<dbReference type="CDD" id="cd06588">
    <property type="entry name" value="PhnB_like"/>
    <property type="match status" value="1"/>
</dbReference>
<dbReference type="SUPFAM" id="SSF54593">
    <property type="entry name" value="Glyoxalase/Bleomycin resistance protein/Dihydroxybiphenyl dioxygenase"/>
    <property type="match status" value="1"/>
</dbReference>
<dbReference type="Pfam" id="PF00903">
    <property type="entry name" value="Glyoxalase"/>
    <property type="match status" value="1"/>
</dbReference>
<name>A0ABY4MUJ6_9MICO</name>
<dbReference type="EMBL" id="CP097160">
    <property type="protein sequence ID" value="UQN13714.1"/>
    <property type="molecule type" value="Genomic_DNA"/>
</dbReference>
<evidence type="ECO:0000313" key="2">
    <source>
        <dbReference type="EMBL" id="UQN13714.1"/>
    </source>
</evidence>
<dbReference type="InterPro" id="IPR029068">
    <property type="entry name" value="Glyas_Bleomycin-R_OHBP_Dase"/>
</dbReference>
<dbReference type="InterPro" id="IPR004360">
    <property type="entry name" value="Glyas_Fos-R_dOase_dom"/>
</dbReference>